<keyword evidence="7" id="KW-0067">ATP-binding</keyword>
<keyword evidence="5" id="KW-0547">Nucleotide-binding</keyword>
<keyword evidence="9" id="KW-0472">Membrane</keyword>
<dbReference type="GO" id="GO:0046983">
    <property type="term" value="F:protein dimerization activity"/>
    <property type="evidence" value="ECO:0007669"/>
    <property type="project" value="InterPro"/>
</dbReference>
<sequence>MTTRLAMPRLAGRAFGAQLSRAYWAELAWVLIGAPLTLVFVALVVVGLVLGTGLSLLTIGLPVLIGVLAGARLIGAAHIGLARVLLGTRVTAPTRPELRPGLWNGIKSKIGDPAGWRSIAYLLIRLPLTLIELFLVATLFVYAVSTLTYPLFWFTLNGEAMPTFDLRVDTWPLTLPLALTGLAVLLAMPWVVHGLTEFDRLLVRGVLGAEDLSKRVRDLERSRATAVDDAARRLRRIERDLHDGAQAQLVALAMKLGIAKDELRAGGDVDHVTALVTAAHANAKQALIELRDLARGIHPAALDAGLDVALSTLAASSGIDARISVDLPARPSPSIETIAYFTVAELLTNAAKHTSSAIEVDVGIVGDALRLVVRDGGEGGARLERGGGLAGIAERLATVDGGLDIDSPVGGPTVISAEIPLRK</sequence>
<dbReference type="InterPro" id="IPR036890">
    <property type="entry name" value="HATPase_C_sf"/>
</dbReference>
<dbReference type="Pfam" id="PF07730">
    <property type="entry name" value="HisKA_3"/>
    <property type="match status" value="1"/>
</dbReference>
<feature type="transmembrane region" description="Helical" evidence="9">
    <location>
        <begin position="56"/>
        <end position="75"/>
    </location>
</feature>
<protein>
    <recommendedName>
        <fullName evidence="2">histidine kinase</fullName>
        <ecNumber evidence="2">2.7.13.3</ecNumber>
    </recommendedName>
</protein>
<dbReference type="Gene3D" id="3.30.565.10">
    <property type="entry name" value="Histidine kinase-like ATPase, C-terminal domain"/>
    <property type="match status" value="1"/>
</dbReference>
<evidence type="ECO:0000259" key="10">
    <source>
        <dbReference type="Pfam" id="PF07730"/>
    </source>
</evidence>
<dbReference type="KEGG" id="aori:SD37_28515"/>
<keyword evidence="6 12" id="KW-0418">Kinase</keyword>
<evidence type="ECO:0000256" key="9">
    <source>
        <dbReference type="SAM" id="Phobius"/>
    </source>
</evidence>
<feature type="transmembrane region" description="Helical" evidence="9">
    <location>
        <begin position="173"/>
        <end position="192"/>
    </location>
</feature>
<comment type="catalytic activity">
    <reaction evidence="1">
        <text>ATP + protein L-histidine = ADP + protein N-phospho-L-histidine.</text>
        <dbReference type="EC" id="2.7.13.3"/>
    </reaction>
</comment>
<dbReference type="InterPro" id="IPR025828">
    <property type="entry name" value="Put_sensor_dom"/>
</dbReference>
<evidence type="ECO:0000256" key="3">
    <source>
        <dbReference type="ARBA" id="ARBA00022553"/>
    </source>
</evidence>
<feature type="domain" description="Putative sensor" evidence="11">
    <location>
        <begin position="30"/>
        <end position="207"/>
    </location>
</feature>
<dbReference type="Pfam" id="PF13796">
    <property type="entry name" value="Sensor"/>
    <property type="match status" value="1"/>
</dbReference>
<reference evidence="12 13" key="1">
    <citation type="journal article" date="2015" name="Genome Announc.">
        <title>Draft Genome Sequence of Norvancomycin-Producing Strain Amycolatopsis orientalis CPCC200066.</title>
        <authorList>
            <person name="Lei X."/>
            <person name="Yuan F."/>
            <person name="Shi Y."/>
            <person name="Li X."/>
            <person name="Wang L."/>
            <person name="Hong B."/>
        </authorList>
    </citation>
    <scope>NUCLEOTIDE SEQUENCE [LARGE SCALE GENOMIC DNA]</scope>
    <source>
        <strain evidence="12 13">B-37</strain>
    </source>
</reference>
<dbReference type="EC" id="2.7.13.3" evidence="2"/>
<dbReference type="EMBL" id="CP016174">
    <property type="protein sequence ID" value="ANN19172.1"/>
    <property type="molecule type" value="Genomic_DNA"/>
</dbReference>
<dbReference type="InterPro" id="IPR050482">
    <property type="entry name" value="Sensor_HK_TwoCompSys"/>
</dbReference>
<dbReference type="AlphaFoldDB" id="A0A193C3W3"/>
<proteinExistence type="predicted"/>
<dbReference type="Gene3D" id="1.20.5.1930">
    <property type="match status" value="1"/>
</dbReference>
<keyword evidence="3" id="KW-0597">Phosphoprotein</keyword>
<organism evidence="12 13">
    <name type="scientific">Amycolatopsis orientalis</name>
    <name type="common">Nocardia orientalis</name>
    <dbReference type="NCBI Taxonomy" id="31958"/>
    <lineage>
        <taxon>Bacteria</taxon>
        <taxon>Bacillati</taxon>
        <taxon>Actinomycetota</taxon>
        <taxon>Actinomycetes</taxon>
        <taxon>Pseudonocardiales</taxon>
        <taxon>Pseudonocardiaceae</taxon>
        <taxon>Amycolatopsis</taxon>
    </lineage>
</organism>
<evidence type="ECO:0000259" key="11">
    <source>
        <dbReference type="Pfam" id="PF13796"/>
    </source>
</evidence>
<evidence type="ECO:0000313" key="13">
    <source>
        <dbReference type="Proteomes" id="UP000093695"/>
    </source>
</evidence>
<evidence type="ECO:0000256" key="7">
    <source>
        <dbReference type="ARBA" id="ARBA00022840"/>
    </source>
</evidence>
<feature type="transmembrane region" description="Helical" evidence="9">
    <location>
        <begin position="133"/>
        <end position="153"/>
    </location>
</feature>
<evidence type="ECO:0000256" key="8">
    <source>
        <dbReference type="ARBA" id="ARBA00023012"/>
    </source>
</evidence>
<dbReference type="Proteomes" id="UP000093695">
    <property type="component" value="Chromosome"/>
</dbReference>
<dbReference type="GO" id="GO:0000155">
    <property type="term" value="F:phosphorelay sensor kinase activity"/>
    <property type="evidence" value="ECO:0007669"/>
    <property type="project" value="InterPro"/>
</dbReference>
<evidence type="ECO:0000313" key="12">
    <source>
        <dbReference type="EMBL" id="ANN19172.1"/>
    </source>
</evidence>
<keyword evidence="8" id="KW-0902">Two-component regulatory system</keyword>
<dbReference type="PANTHER" id="PTHR24421:SF10">
    <property type="entry name" value="NITRATE_NITRITE SENSOR PROTEIN NARQ"/>
    <property type="match status" value="1"/>
</dbReference>
<keyword evidence="9" id="KW-1133">Transmembrane helix</keyword>
<accession>A0A193C3W3</accession>
<keyword evidence="13" id="KW-1185">Reference proteome</keyword>
<evidence type="ECO:0000256" key="4">
    <source>
        <dbReference type="ARBA" id="ARBA00022679"/>
    </source>
</evidence>
<dbReference type="GO" id="GO:0016020">
    <property type="term" value="C:membrane"/>
    <property type="evidence" value="ECO:0007669"/>
    <property type="project" value="InterPro"/>
</dbReference>
<evidence type="ECO:0000256" key="1">
    <source>
        <dbReference type="ARBA" id="ARBA00000085"/>
    </source>
</evidence>
<evidence type="ECO:0000256" key="6">
    <source>
        <dbReference type="ARBA" id="ARBA00022777"/>
    </source>
</evidence>
<feature type="transmembrane region" description="Helical" evidence="9">
    <location>
        <begin position="27"/>
        <end position="50"/>
    </location>
</feature>
<keyword evidence="4" id="KW-0808">Transferase</keyword>
<dbReference type="eggNOG" id="COG4585">
    <property type="taxonomic scope" value="Bacteria"/>
</dbReference>
<keyword evidence="9" id="KW-0812">Transmembrane</keyword>
<dbReference type="CDD" id="cd16917">
    <property type="entry name" value="HATPase_UhpB-NarQ-NarX-like"/>
    <property type="match status" value="1"/>
</dbReference>
<evidence type="ECO:0000256" key="2">
    <source>
        <dbReference type="ARBA" id="ARBA00012438"/>
    </source>
</evidence>
<dbReference type="GO" id="GO:0005524">
    <property type="term" value="F:ATP binding"/>
    <property type="evidence" value="ECO:0007669"/>
    <property type="project" value="UniProtKB-KW"/>
</dbReference>
<gene>
    <name evidence="12" type="ORF">SD37_28515</name>
</gene>
<feature type="domain" description="Signal transduction histidine kinase subgroup 3 dimerisation and phosphoacceptor" evidence="10">
    <location>
        <begin position="235"/>
        <end position="302"/>
    </location>
</feature>
<dbReference type="STRING" id="31958.SD37_28515"/>
<dbReference type="SUPFAM" id="SSF55874">
    <property type="entry name" value="ATPase domain of HSP90 chaperone/DNA topoisomerase II/histidine kinase"/>
    <property type="match status" value="1"/>
</dbReference>
<dbReference type="InterPro" id="IPR011712">
    <property type="entry name" value="Sig_transdc_His_kin_sub3_dim/P"/>
</dbReference>
<dbReference type="RefSeq" id="WP_044850815.1">
    <property type="nucleotide sequence ID" value="NZ_CP016174.1"/>
</dbReference>
<dbReference type="PANTHER" id="PTHR24421">
    <property type="entry name" value="NITRATE/NITRITE SENSOR PROTEIN NARX-RELATED"/>
    <property type="match status" value="1"/>
</dbReference>
<name>A0A193C3W3_AMYOR</name>
<evidence type="ECO:0000256" key="5">
    <source>
        <dbReference type="ARBA" id="ARBA00022741"/>
    </source>
</evidence>